<keyword evidence="1" id="KW-0732">Signal</keyword>
<gene>
    <name evidence="2" type="ORF">PCASD_22286</name>
</gene>
<proteinExistence type="predicted"/>
<dbReference type="AlphaFoldDB" id="A0A2N5SF96"/>
<dbReference type="EMBL" id="PGCI01000905">
    <property type="protein sequence ID" value="PLW11889.1"/>
    <property type="molecule type" value="Genomic_DNA"/>
</dbReference>
<feature type="signal peptide" evidence="1">
    <location>
        <begin position="1"/>
        <end position="18"/>
    </location>
</feature>
<sequence length="92" mass="9566">MRFAKCVILFLVAGVSVAVLGSPATVYDQATAPVPLSNKSLDSAGSGPEATFEWEKHAESETECAVCGGDERGVCTCDPHPQPMVTLPESAV</sequence>
<evidence type="ECO:0000256" key="1">
    <source>
        <dbReference type="SAM" id="SignalP"/>
    </source>
</evidence>
<dbReference type="Proteomes" id="UP000235392">
    <property type="component" value="Unassembled WGS sequence"/>
</dbReference>
<organism evidence="2 3">
    <name type="scientific">Puccinia coronata f. sp. avenae</name>
    <dbReference type="NCBI Taxonomy" id="200324"/>
    <lineage>
        <taxon>Eukaryota</taxon>
        <taxon>Fungi</taxon>
        <taxon>Dikarya</taxon>
        <taxon>Basidiomycota</taxon>
        <taxon>Pucciniomycotina</taxon>
        <taxon>Pucciniomycetes</taxon>
        <taxon>Pucciniales</taxon>
        <taxon>Pucciniaceae</taxon>
        <taxon>Puccinia</taxon>
    </lineage>
</organism>
<evidence type="ECO:0008006" key="4">
    <source>
        <dbReference type="Google" id="ProtNLM"/>
    </source>
</evidence>
<protein>
    <recommendedName>
        <fullName evidence="4">Secreted protein</fullName>
    </recommendedName>
</protein>
<name>A0A2N5SF96_9BASI</name>
<feature type="chain" id="PRO_5014957032" description="Secreted protein" evidence="1">
    <location>
        <begin position="19"/>
        <end position="92"/>
    </location>
</feature>
<evidence type="ECO:0000313" key="3">
    <source>
        <dbReference type="Proteomes" id="UP000235392"/>
    </source>
</evidence>
<comment type="caution">
    <text evidence="2">The sequence shown here is derived from an EMBL/GenBank/DDBJ whole genome shotgun (WGS) entry which is preliminary data.</text>
</comment>
<reference evidence="2 3" key="1">
    <citation type="submission" date="2017-11" db="EMBL/GenBank/DDBJ databases">
        <title>De novo assembly and phasing of dikaryotic genomes from two isolates of Puccinia coronata f. sp. avenae, the causal agent of oat crown rust.</title>
        <authorList>
            <person name="Miller M.E."/>
            <person name="Zhang Y."/>
            <person name="Omidvar V."/>
            <person name="Sperschneider J."/>
            <person name="Schwessinger B."/>
            <person name="Raley C."/>
            <person name="Palmer J.M."/>
            <person name="Garnica D."/>
            <person name="Upadhyaya N."/>
            <person name="Rathjen J."/>
            <person name="Taylor J.M."/>
            <person name="Park R.F."/>
            <person name="Dodds P.N."/>
            <person name="Hirsch C.D."/>
            <person name="Kianian S.F."/>
            <person name="Figueroa M."/>
        </authorList>
    </citation>
    <scope>NUCLEOTIDE SEQUENCE [LARGE SCALE GENOMIC DNA]</scope>
    <source>
        <strain evidence="2">12SD80</strain>
    </source>
</reference>
<evidence type="ECO:0000313" key="2">
    <source>
        <dbReference type="EMBL" id="PLW11889.1"/>
    </source>
</evidence>
<accession>A0A2N5SF96</accession>